<dbReference type="EMBL" id="QCZG01000009">
    <property type="protein sequence ID" value="PWA12384.1"/>
    <property type="molecule type" value="Genomic_DNA"/>
</dbReference>
<evidence type="ECO:0000256" key="6">
    <source>
        <dbReference type="ARBA" id="ARBA00023098"/>
    </source>
</evidence>
<dbReference type="OrthoDB" id="9777124at2"/>
<feature type="transmembrane region" description="Helical" evidence="10">
    <location>
        <begin position="151"/>
        <end position="176"/>
    </location>
</feature>
<dbReference type="Pfam" id="PF02660">
    <property type="entry name" value="G3P_acyltransf"/>
    <property type="match status" value="1"/>
</dbReference>
<feature type="transmembrane region" description="Helical" evidence="10">
    <location>
        <begin position="6"/>
        <end position="23"/>
    </location>
</feature>
<organism evidence="11 12">
    <name type="scientific">Pueribacillus theae</name>
    <dbReference type="NCBI Taxonomy" id="2171751"/>
    <lineage>
        <taxon>Bacteria</taxon>
        <taxon>Bacillati</taxon>
        <taxon>Bacillota</taxon>
        <taxon>Bacilli</taxon>
        <taxon>Bacillales</taxon>
        <taxon>Bacillaceae</taxon>
        <taxon>Pueribacillus</taxon>
    </lineage>
</organism>
<evidence type="ECO:0000313" key="12">
    <source>
        <dbReference type="Proteomes" id="UP000245998"/>
    </source>
</evidence>
<keyword evidence="8 10" id="KW-0594">Phospholipid biosynthesis</keyword>
<comment type="similarity">
    <text evidence="10">Belongs to the PlsY family.</text>
</comment>
<dbReference type="AlphaFoldDB" id="A0A2U1K5A3"/>
<evidence type="ECO:0000256" key="1">
    <source>
        <dbReference type="ARBA" id="ARBA00022475"/>
    </source>
</evidence>
<evidence type="ECO:0000313" key="11">
    <source>
        <dbReference type="EMBL" id="PWA12384.1"/>
    </source>
</evidence>
<keyword evidence="6 10" id="KW-0443">Lipid metabolism</keyword>
<dbReference type="UniPathway" id="UPA00085"/>
<evidence type="ECO:0000256" key="5">
    <source>
        <dbReference type="ARBA" id="ARBA00022989"/>
    </source>
</evidence>
<proteinExistence type="inferred from homology"/>
<keyword evidence="2 10" id="KW-0444">Lipid biosynthesis</keyword>
<evidence type="ECO:0000256" key="3">
    <source>
        <dbReference type="ARBA" id="ARBA00022679"/>
    </source>
</evidence>
<dbReference type="GO" id="GO:0008654">
    <property type="term" value="P:phospholipid biosynthetic process"/>
    <property type="evidence" value="ECO:0007669"/>
    <property type="project" value="UniProtKB-UniRule"/>
</dbReference>
<reference evidence="11 12" key="1">
    <citation type="submission" date="2018-04" db="EMBL/GenBank/DDBJ databases">
        <title>Camelliibacillus theae gen. nov., sp. nov., isolated from Pu'er tea.</title>
        <authorList>
            <person name="Niu L."/>
        </authorList>
    </citation>
    <scope>NUCLEOTIDE SEQUENCE [LARGE SCALE GENOMIC DNA]</scope>
    <source>
        <strain evidence="11 12">T8</strain>
    </source>
</reference>
<keyword evidence="4 10" id="KW-0812">Transmembrane</keyword>
<gene>
    <name evidence="10 11" type="primary">plsY</name>
    <name evidence="11" type="ORF">DCC39_06170</name>
</gene>
<dbReference type="InterPro" id="IPR003811">
    <property type="entry name" value="G3P_acylTferase_PlsY"/>
</dbReference>
<comment type="caution">
    <text evidence="11">The sequence shown here is derived from an EMBL/GenBank/DDBJ whole genome shotgun (WGS) entry which is preliminary data.</text>
</comment>
<dbReference type="PANTHER" id="PTHR30309:SF0">
    <property type="entry name" value="GLYCEROL-3-PHOSPHATE ACYLTRANSFERASE-RELATED"/>
    <property type="match status" value="1"/>
</dbReference>
<dbReference type="RefSeq" id="WP_116554018.1">
    <property type="nucleotide sequence ID" value="NZ_QCZG01000009.1"/>
</dbReference>
<keyword evidence="5 10" id="KW-1133">Transmembrane helix</keyword>
<dbReference type="NCBIfam" id="TIGR00023">
    <property type="entry name" value="glycerol-3-phosphate 1-O-acyltransferase PlsY"/>
    <property type="match status" value="1"/>
</dbReference>
<comment type="catalytic activity">
    <reaction evidence="10">
        <text>an acyl phosphate + sn-glycerol 3-phosphate = a 1-acyl-sn-glycero-3-phosphate + phosphate</text>
        <dbReference type="Rhea" id="RHEA:34075"/>
        <dbReference type="ChEBI" id="CHEBI:43474"/>
        <dbReference type="ChEBI" id="CHEBI:57597"/>
        <dbReference type="ChEBI" id="CHEBI:57970"/>
        <dbReference type="ChEBI" id="CHEBI:59918"/>
        <dbReference type="EC" id="2.3.1.275"/>
    </reaction>
</comment>
<evidence type="ECO:0000256" key="2">
    <source>
        <dbReference type="ARBA" id="ARBA00022516"/>
    </source>
</evidence>
<dbReference type="PANTHER" id="PTHR30309">
    <property type="entry name" value="INNER MEMBRANE PROTEIN YGIH"/>
    <property type="match status" value="1"/>
</dbReference>
<sequence>MVIFFSILIGYLLGSVNFSYLIGKIYKKVDIRKYGSGNAGATNTLRVLGKGPAIIVLILDILKGVAAVLISHGIGGEAWVPFLAGLFAVIGHNWPVFFGFRGGKGIATTIGVLFTLVPIPSLLAGVIAILLILITRYVSLGSLVYTGLTPFFILLIGNHPISFFYIALVITILSLWRHRTNLKKLVQGKESKIGEKHGIEDVNNS</sequence>
<comment type="subunit">
    <text evidence="10">Probably interacts with PlsX.</text>
</comment>
<feature type="transmembrane region" description="Helical" evidence="10">
    <location>
        <begin position="112"/>
        <end position="139"/>
    </location>
</feature>
<evidence type="ECO:0000256" key="8">
    <source>
        <dbReference type="ARBA" id="ARBA00023209"/>
    </source>
</evidence>
<dbReference type="SMART" id="SM01207">
    <property type="entry name" value="G3P_acyltransf"/>
    <property type="match status" value="1"/>
</dbReference>
<keyword evidence="1 10" id="KW-1003">Cell membrane</keyword>
<dbReference type="GO" id="GO:0043772">
    <property type="term" value="F:acyl-phosphate glycerol-3-phosphate acyltransferase activity"/>
    <property type="evidence" value="ECO:0007669"/>
    <property type="project" value="UniProtKB-UniRule"/>
</dbReference>
<feature type="transmembrane region" description="Helical" evidence="10">
    <location>
        <begin position="78"/>
        <end position="100"/>
    </location>
</feature>
<comment type="pathway">
    <text evidence="10">Lipid metabolism; phospholipid metabolism.</text>
</comment>
<accession>A0A2U1K5A3</accession>
<dbReference type="HAMAP" id="MF_01043">
    <property type="entry name" value="PlsY"/>
    <property type="match status" value="1"/>
</dbReference>
<evidence type="ECO:0000256" key="4">
    <source>
        <dbReference type="ARBA" id="ARBA00022692"/>
    </source>
</evidence>
<dbReference type="EC" id="2.3.1.275" evidence="10"/>
<keyword evidence="11" id="KW-0012">Acyltransferase</keyword>
<keyword evidence="9 10" id="KW-1208">Phospholipid metabolism</keyword>
<comment type="subcellular location">
    <subcellularLocation>
        <location evidence="10">Cell membrane</location>
        <topology evidence="10">Multi-pass membrane protein</topology>
    </subcellularLocation>
</comment>
<keyword evidence="3 10" id="KW-0808">Transferase</keyword>
<keyword evidence="12" id="KW-1185">Reference proteome</keyword>
<evidence type="ECO:0000256" key="7">
    <source>
        <dbReference type="ARBA" id="ARBA00023136"/>
    </source>
</evidence>
<comment type="function">
    <text evidence="10">Catalyzes the transfer of an acyl group from acyl-phosphate (acyl-PO(4)) to glycerol-3-phosphate (G3P) to form lysophosphatidic acid (LPA). This enzyme utilizes acyl-phosphate as fatty acyl donor, but not acyl-CoA or acyl-ACP.</text>
</comment>
<dbReference type="Proteomes" id="UP000245998">
    <property type="component" value="Unassembled WGS sequence"/>
</dbReference>
<evidence type="ECO:0000256" key="10">
    <source>
        <dbReference type="HAMAP-Rule" id="MF_01043"/>
    </source>
</evidence>
<name>A0A2U1K5A3_9BACI</name>
<feature type="transmembrane region" description="Helical" evidence="10">
    <location>
        <begin position="53"/>
        <end position="72"/>
    </location>
</feature>
<keyword evidence="7 10" id="KW-0472">Membrane</keyword>
<dbReference type="GO" id="GO:0005886">
    <property type="term" value="C:plasma membrane"/>
    <property type="evidence" value="ECO:0007669"/>
    <property type="project" value="UniProtKB-SubCell"/>
</dbReference>
<evidence type="ECO:0000256" key="9">
    <source>
        <dbReference type="ARBA" id="ARBA00023264"/>
    </source>
</evidence>
<protein>
    <recommendedName>
        <fullName evidence="10">Glycerol-3-phosphate acyltransferase</fullName>
    </recommendedName>
    <alternativeName>
        <fullName evidence="10">Acyl-PO4 G3P acyltransferase</fullName>
    </alternativeName>
    <alternativeName>
        <fullName evidence="10">Acyl-phosphate--glycerol-3-phosphate acyltransferase</fullName>
    </alternativeName>
    <alternativeName>
        <fullName evidence="10">G3P acyltransferase</fullName>
        <shortName evidence="10">GPAT</shortName>
        <ecNumber evidence="10">2.3.1.275</ecNumber>
    </alternativeName>
    <alternativeName>
        <fullName evidence="10">Lysophosphatidic acid synthase</fullName>
        <shortName evidence="10">LPA synthase</shortName>
    </alternativeName>
</protein>